<feature type="transmembrane region" description="Helical" evidence="11">
    <location>
        <begin position="618"/>
        <end position="638"/>
    </location>
</feature>
<evidence type="ECO:0000256" key="6">
    <source>
        <dbReference type="ARBA" id="ARBA00022777"/>
    </source>
</evidence>
<feature type="region of interest" description="Disordered" evidence="10">
    <location>
        <begin position="14"/>
        <end position="44"/>
    </location>
</feature>
<name>A0A168J833_MUCCL</name>
<feature type="transmembrane region" description="Helical" evidence="11">
    <location>
        <begin position="553"/>
        <end position="572"/>
    </location>
</feature>
<feature type="transmembrane region" description="Helical" evidence="11">
    <location>
        <begin position="531"/>
        <end position="547"/>
    </location>
</feature>
<feature type="transmembrane region" description="Helical" evidence="11">
    <location>
        <begin position="92"/>
        <end position="109"/>
    </location>
</feature>
<feature type="compositionally biased region" description="Basic and acidic residues" evidence="10">
    <location>
        <begin position="157"/>
        <end position="174"/>
    </location>
</feature>
<comment type="subcellular location">
    <subcellularLocation>
        <location evidence="1">Endoplasmic reticulum membrane</location>
        <topology evidence="1">Multi-pass membrane protein</topology>
    </subcellularLocation>
</comment>
<organism evidence="12 13">
    <name type="scientific">Mucor lusitanicus CBS 277.49</name>
    <dbReference type="NCBI Taxonomy" id="747725"/>
    <lineage>
        <taxon>Eukaryota</taxon>
        <taxon>Fungi</taxon>
        <taxon>Fungi incertae sedis</taxon>
        <taxon>Mucoromycota</taxon>
        <taxon>Mucoromycotina</taxon>
        <taxon>Mucoromycetes</taxon>
        <taxon>Mucorales</taxon>
        <taxon>Mucorineae</taxon>
        <taxon>Mucoraceae</taxon>
        <taxon>Mucor</taxon>
    </lineage>
</organism>
<evidence type="ECO:0000256" key="9">
    <source>
        <dbReference type="ARBA" id="ARBA00023136"/>
    </source>
</evidence>
<feature type="transmembrane region" description="Helical" evidence="11">
    <location>
        <begin position="254"/>
        <end position="271"/>
    </location>
</feature>
<accession>A0A168J833</accession>
<dbReference type="GO" id="GO:0005789">
    <property type="term" value="C:endoplasmic reticulum membrane"/>
    <property type="evidence" value="ECO:0007669"/>
    <property type="project" value="UniProtKB-SubCell"/>
</dbReference>
<proteinExistence type="inferred from homology"/>
<comment type="caution">
    <text evidence="12">The sequence shown here is derived from an EMBL/GenBank/DDBJ whole genome shotgun (WGS) entry which is preliminary data.</text>
</comment>
<evidence type="ECO:0000256" key="7">
    <source>
        <dbReference type="ARBA" id="ARBA00022824"/>
    </source>
</evidence>
<dbReference type="GO" id="GO:0043048">
    <property type="term" value="P:dolichyl monophosphate biosynthetic process"/>
    <property type="evidence" value="ECO:0007669"/>
    <property type="project" value="TreeGrafter"/>
</dbReference>
<feature type="compositionally biased region" description="Polar residues" evidence="10">
    <location>
        <begin position="176"/>
        <end position="188"/>
    </location>
</feature>
<dbReference type="GO" id="GO:0004168">
    <property type="term" value="F:dolichol kinase activity"/>
    <property type="evidence" value="ECO:0007669"/>
    <property type="project" value="UniProtKB-EC"/>
</dbReference>
<evidence type="ECO:0000256" key="5">
    <source>
        <dbReference type="ARBA" id="ARBA00022692"/>
    </source>
</evidence>
<dbReference type="STRING" id="747725.A0A168J833"/>
<feature type="transmembrane region" description="Helical" evidence="11">
    <location>
        <begin position="387"/>
        <end position="405"/>
    </location>
</feature>
<keyword evidence="8 11" id="KW-1133">Transmembrane helix</keyword>
<dbReference type="PANTHER" id="PTHR13205:SF15">
    <property type="entry name" value="DOLICHOL KINASE"/>
    <property type="match status" value="1"/>
</dbReference>
<keyword evidence="6" id="KW-0418">Kinase</keyword>
<keyword evidence="7" id="KW-0256">Endoplasmic reticulum</keyword>
<evidence type="ECO:0000256" key="11">
    <source>
        <dbReference type="SAM" id="Phobius"/>
    </source>
</evidence>
<evidence type="ECO:0000256" key="4">
    <source>
        <dbReference type="ARBA" id="ARBA00022679"/>
    </source>
</evidence>
<feature type="transmembrane region" description="Helical" evidence="11">
    <location>
        <begin position="474"/>
        <end position="498"/>
    </location>
</feature>
<comment type="similarity">
    <text evidence="2">Belongs to the polyprenol kinase family.</text>
</comment>
<feature type="region of interest" description="Disordered" evidence="10">
    <location>
        <begin position="145"/>
        <end position="188"/>
    </location>
</feature>
<feature type="transmembrane region" description="Helical" evidence="11">
    <location>
        <begin position="658"/>
        <end position="680"/>
    </location>
</feature>
<keyword evidence="9 11" id="KW-0472">Membrane</keyword>
<dbReference type="AlphaFoldDB" id="A0A168J833"/>
<evidence type="ECO:0000256" key="2">
    <source>
        <dbReference type="ARBA" id="ARBA00010794"/>
    </source>
</evidence>
<feature type="transmembrane region" description="Helical" evidence="11">
    <location>
        <begin position="314"/>
        <end position="335"/>
    </location>
</feature>
<sequence length="698" mass="77958">MIACEISRYHYSLEDSSPLASSPLQQQNEEGDADEGFASSSSVEEDQIYEVIRRKRSSHQIPANNSNHSSNNTVLMDPIEKSRKLLHEKIKMAPLESILWIISFVWVFYQLFRTGAFDNQVIAGWMASILLGILWVRFSSKQKSKNEDSATSSDEQLDVHDAHQQQGKKSDGDVFQRSSSSSLPTTTAKRVNEFPESINRIFGASKTSFRANADDGLLCGVLLLPMVAATKLVDATSKNADRFQIAYLQVRMELVLFMSVILLLLVLTNDYSHPVKRVIRKRGLFVSSICVSALCTTLLTRFTPLAPMLTETPITMTVLSVTMFQWFLYICVVTLKKCFTLGEMCVISQAAAVVVYGASEYICSAYYPDTTPIYLHYSDISTNMVLIHALVVGMIFIGVVTYPLLRYSRRLAQRPYWRSLPSHNQSIFQNKKMLVAIAFYILTATIVLFVIAPICKSVTGENPFMWTLDFLYMSPSRMFLCLYWSLTVITTVVIWVLVLDFVPQSPNNGDLYSNNAEGKALTSALNKKRKLFHALAVIMFVPGVLFEKSFLQLAFGVALSGFIYLEYLRYFAVWPWGKSLHVFLTEFIDNRDLGPVILSHIYLLLGCASPVWLGSSNVLASLSGVLSLGFGDAAASIIGKRFGRYRWPGTKKTVEGTAAFIIAVFFSSWLIVYSSALIGIDGASRYVASAGRVLGHTM</sequence>
<feature type="transmembrane region" description="Helical" evidence="11">
    <location>
        <begin position="283"/>
        <end position="302"/>
    </location>
</feature>
<feature type="transmembrane region" description="Helical" evidence="11">
    <location>
        <begin position="347"/>
        <end position="367"/>
    </location>
</feature>
<evidence type="ECO:0000256" key="3">
    <source>
        <dbReference type="ARBA" id="ARBA00012132"/>
    </source>
</evidence>
<evidence type="ECO:0000256" key="8">
    <source>
        <dbReference type="ARBA" id="ARBA00022989"/>
    </source>
</evidence>
<feature type="transmembrane region" description="Helical" evidence="11">
    <location>
        <begin position="216"/>
        <end position="234"/>
    </location>
</feature>
<keyword evidence="4" id="KW-0808">Transferase</keyword>
<feature type="transmembrane region" description="Helical" evidence="11">
    <location>
        <begin position="593"/>
        <end position="612"/>
    </location>
</feature>
<evidence type="ECO:0000313" key="13">
    <source>
        <dbReference type="Proteomes" id="UP000077051"/>
    </source>
</evidence>
<keyword evidence="13" id="KW-1185">Reference proteome</keyword>
<dbReference type="VEuPathDB" id="FungiDB:MUCCIDRAFT_164793"/>
<evidence type="ECO:0000256" key="10">
    <source>
        <dbReference type="SAM" id="MobiDB-lite"/>
    </source>
</evidence>
<feature type="transmembrane region" description="Helical" evidence="11">
    <location>
        <begin position="433"/>
        <end position="454"/>
    </location>
</feature>
<reference evidence="12 13" key="1">
    <citation type="submission" date="2015-06" db="EMBL/GenBank/DDBJ databases">
        <title>Expansion of signal transduction pathways in fungi by whole-genome duplication.</title>
        <authorList>
            <consortium name="DOE Joint Genome Institute"/>
            <person name="Corrochano L.M."/>
            <person name="Kuo A."/>
            <person name="Marcet-Houben M."/>
            <person name="Polaino S."/>
            <person name="Salamov A."/>
            <person name="Villalobos J.M."/>
            <person name="Alvarez M.I."/>
            <person name="Avalos J."/>
            <person name="Benito E.P."/>
            <person name="Benoit I."/>
            <person name="Burger G."/>
            <person name="Camino L.P."/>
            <person name="Canovas D."/>
            <person name="Cerda-Olmedo E."/>
            <person name="Cheng J.-F."/>
            <person name="Dominguez A."/>
            <person name="Elias M."/>
            <person name="Eslava A.P."/>
            <person name="Glaser F."/>
            <person name="Grimwood J."/>
            <person name="Gutierrez G."/>
            <person name="Heitman J."/>
            <person name="Henrissat B."/>
            <person name="Iturriaga E.A."/>
            <person name="Lang B.F."/>
            <person name="Lavin J.L."/>
            <person name="Lee S."/>
            <person name="Li W."/>
            <person name="Lindquist E."/>
            <person name="Lopez-Garcia S."/>
            <person name="Luque E.M."/>
            <person name="Marcos A.T."/>
            <person name="Martin J."/>
            <person name="Mccluskey K."/>
            <person name="Medina H.R."/>
            <person name="Miralles-Duran A."/>
            <person name="Miyazaki A."/>
            <person name="Munoz-Torres E."/>
            <person name="Oguiza J.A."/>
            <person name="Ohm R."/>
            <person name="Olmedo M."/>
            <person name="Orejas M."/>
            <person name="Ortiz-Castellanos L."/>
            <person name="Pisabarro A.G."/>
            <person name="Rodriguez-Romero J."/>
            <person name="Ruiz-Herrera J."/>
            <person name="Ruiz-Vazquez R."/>
            <person name="Sanz C."/>
            <person name="Schackwitz W."/>
            <person name="Schmutz J."/>
            <person name="Shahriari M."/>
            <person name="Shelest E."/>
            <person name="Silva-Franco F."/>
            <person name="Soanes D."/>
            <person name="Syed K."/>
            <person name="Tagua V.G."/>
            <person name="Talbot N.J."/>
            <person name="Thon M."/>
            <person name="De Vries R.P."/>
            <person name="Wiebenga A."/>
            <person name="Yadav J.S."/>
            <person name="Braun E.L."/>
            <person name="Baker S."/>
            <person name="Garre V."/>
            <person name="Horwitz B."/>
            <person name="Torres-Martinez S."/>
            <person name="Idnurm A."/>
            <person name="Herrera-Estrella A."/>
            <person name="Gabaldon T."/>
            <person name="Grigoriev I.V."/>
        </authorList>
    </citation>
    <scope>NUCLEOTIDE SEQUENCE [LARGE SCALE GENOMIC DNA]</scope>
    <source>
        <strain evidence="12 13">CBS 277.49</strain>
    </source>
</reference>
<dbReference type="Proteomes" id="UP000077051">
    <property type="component" value="Unassembled WGS sequence"/>
</dbReference>
<gene>
    <name evidence="12" type="ORF">MUCCIDRAFT_164793</name>
</gene>
<evidence type="ECO:0000313" key="12">
    <source>
        <dbReference type="EMBL" id="OAD00864.1"/>
    </source>
</evidence>
<evidence type="ECO:0000256" key="1">
    <source>
        <dbReference type="ARBA" id="ARBA00004477"/>
    </source>
</evidence>
<protein>
    <recommendedName>
        <fullName evidence="3">dolichol kinase</fullName>
        <ecNumber evidence="3">2.7.1.108</ecNumber>
    </recommendedName>
</protein>
<dbReference type="EC" id="2.7.1.108" evidence="3"/>
<dbReference type="OrthoDB" id="377083at2759"/>
<keyword evidence="5 11" id="KW-0812">Transmembrane</keyword>
<dbReference type="InterPro" id="IPR032974">
    <property type="entry name" value="Polypren_kinase"/>
</dbReference>
<feature type="compositionally biased region" description="Low complexity" evidence="10">
    <location>
        <begin position="16"/>
        <end position="27"/>
    </location>
</feature>
<feature type="transmembrane region" description="Helical" evidence="11">
    <location>
        <begin position="121"/>
        <end position="138"/>
    </location>
</feature>
<dbReference type="EMBL" id="AMYB01000006">
    <property type="protein sequence ID" value="OAD00864.1"/>
    <property type="molecule type" value="Genomic_DNA"/>
</dbReference>
<dbReference type="PANTHER" id="PTHR13205">
    <property type="entry name" value="TRANSMEMBRANE PROTEIN 15-RELATED"/>
    <property type="match status" value="1"/>
</dbReference>